<dbReference type="Proteomes" id="UP000054107">
    <property type="component" value="Unassembled WGS sequence"/>
</dbReference>
<gene>
    <name evidence="1" type="primary">PARPA_10167.1 scaffold 39588</name>
</gene>
<protein>
    <submittedName>
        <fullName evidence="1">Uncharacterized protein</fullName>
    </submittedName>
</protein>
<dbReference type="OrthoDB" id="2286148at2759"/>
<reference evidence="1 2" key="1">
    <citation type="submission" date="2014-09" db="EMBL/GenBank/DDBJ databases">
        <authorList>
            <person name="Ellenberger Sabrina"/>
        </authorList>
    </citation>
    <scope>NUCLEOTIDE SEQUENCE [LARGE SCALE GENOMIC DNA]</scope>
    <source>
        <strain evidence="1 2">CBS 412.66</strain>
    </source>
</reference>
<accession>A0A0B7NKR0</accession>
<sequence>MNKGQCYEDDSLEQLQYQISAVYRPLDILSQESTTSEVVNTNMVRYCKLFRDIRRLLVHGSTSMTRARNKITLRAINFSFSLKTSNEVTYTLPLEKF</sequence>
<keyword evidence="2" id="KW-1185">Reference proteome</keyword>
<name>A0A0B7NKR0_9FUNG</name>
<dbReference type="EMBL" id="LN732700">
    <property type="protein sequence ID" value="CEP15922.1"/>
    <property type="molecule type" value="Genomic_DNA"/>
</dbReference>
<organism evidence="1 2">
    <name type="scientific">Parasitella parasitica</name>
    <dbReference type="NCBI Taxonomy" id="35722"/>
    <lineage>
        <taxon>Eukaryota</taxon>
        <taxon>Fungi</taxon>
        <taxon>Fungi incertae sedis</taxon>
        <taxon>Mucoromycota</taxon>
        <taxon>Mucoromycotina</taxon>
        <taxon>Mucoromycetes</taxon>
        <taxon>Mucorales</taxon>
        <taxon>Mucorineae</taxon>
        <taxon>Mucoraceae</taxon>
        <taxon>Parasitella</taxon>
    </lineage>
</organism>
<dbReference type="AlphaFoldDB" id="A0A0B7NKR0"/>
<evidence type="ECO:0000313" key="2">
    <source>
        <dbReference type="Proteomes" id="UP000054107"/>
    </source>
</evidence>
<proteinExistence type="predicted"/>
<evidence type="ECO:0000313" key="1">
    <source>
        <dbReference type="EMBL" id="CEP15922.1"/>
    </source>
</evidence>